<proteinExistence type="predicted"/>
<evidence type="ECO:0000259" key="1">
    <source>
        <dbReference type="Pfam" id="PF13924"/>
    </source>
</evidence>
<feature type="domain" description="Lipocalin-like" evidence="1">
    <location>
        <begin position="14"/>
        <end position="144"/>
    </location>
</feature>
<protein>
    <recommendedName>
        <fullName evidence="1">Lipocalin-like domain-containing protein</fullName>
    </recommendedName>
</protein>
<accession>A0A2U3KKL3</accession>
<dbReference type="Proteomes" id="UP000238701">
    <property type="component" value="Unassembled WGS sequence"/>
</dbReference>
<dbReference type="AlphaFoldDB" id="A0A2U3KKL3"/>
<gene>
    <name evidence="2" type="ORF">SBA1_30043</name>
</gene>
<evidence type="ECO:0000313" key="2">
    <source>
        <dbReference type="EMBL" id="SPF40192.1"/>
    </source>
</evidence>
<sequence length="149" mass="16162">MSSGRFGETGCKLVGTWKLVSVSGTTSTGERSETPYGLNPIGFLIYSEDGKVTAMISYGGRKPISVGAGAEEQAEAFRTFLGYAGRYTLSGDKVTHHIEISSIQNYVGKELVRSVKFQDDRITLVTPPTPVSGKVQTLELVWQRLPVES</sequence>
<reference evidence="3" key="1">
    <citation type="submission" date="2018-02" db="EMBL/GenBank/DDBJ databases">
        <authorList>
            <person name="Hausmann B."/>
        </authorList>
    </citation>
    <scope>NUCLEOTIDE SEQUENCE [LARGE SCALE GENOMIC DNA]</scope>
    <source>
        <strain evidence="3">Peat soil MAG SbA1</strain>
    </source>
</reference>
<dbReference type="EMBL" id="OMOD01000122">
    <property type="protein sequence ID" value="SPF40192.1"/>
    <property type="molecule type" value="Genomic_DNA"/>
</dbReference>
<dbReference type="InterPro" id="IPR024311">
    <property type="entry name" value="Lipocalin-like"/>
</dbReference>
<evidence type="ECO:0000313" key="3">
    <source>
        <dbReference type="Proteomes" id="UP000238701"/>
    </source>
</evidence>
<name>A0A2U3KKL3_9BACT</name>
<dbReference type="OrthoDB" id="118834at2"/>
<organism evidence="2 3">
    <name type="scientific">Candidatus Sulfotelmatobacter kueseliae</name>
    <dbReference type="NCBI Taxonomy" id="2042962"/>
    <lineage>
        <taxon>Bacteria</taxon>
        <taxon>Pseudomonadati</taxon>
        <taxon>Acidobacteriota</taxon>
        <taxon>Terriglobia</taxon>
        <taxon>Terriglobales</taxon>
        <taxon>Candidatus Korobacteraceae</taxon>
        <taxon>Candidatus Sulfotelmatobacter</taxon>
    </lineage>
</organism>
<dbReference type="Pfam" id="PF13924">
    <property type="entry name" value="Lipocalin_5"/>
    <property type="match status" value="1"/>
</dbReference>